<sequence length="483" mass="54403">MASRGSSETVTPVELDAGGPPIRLSLATPISIFDPGSRDIFVRRLSSDRGPLIGVTERRYSNDGVVTVHSVEHFVDVRDPENYEILPLYARTPDINKTEWVVEVAYSRGALRVAYPFRSRSDALRFQQLLTGYEVVACFEDVTCTVRHKKPLTIRDPQYVGVGEIQLWRRPREVQQQQQNNGLAPLSPVSTGSSSSSSQQRTPTFATPPLLRRPASVVSNQSTASSVRSSMSTIHENGEKKKTVFVTKNDPPLLVAFLRDSNNPGGYTMLRVNITHLTQSEFSNVREEALLNLASQGGSTFRVYKHLPVHGRDAHSAWSLCEKRAPTSNNVPVKLVNLLDCTHMALNFGSRKKESFLVERERLDKQMLILRGDHLKMLNEETARRNREIVERPREMRSLTTPSMLFLPQTPEPRSPPTRSPPTRYPPTEYPPTQYPPLPTRTRSLQLIPPLRPQSAMGASFINMSFDGPERIELPEHSEYWGD</sequence>
<reference evidence="2" key="2">
    <citation type="submission" date="2023-06" db="EMBL/GenBank/DDBJ databases">
        <authorList>
            <consortium name="Lawrence Berkeley National Laboratory"/>
            <person name="Haridas S."/>
            <person name="Hensen N."/>
            <person name="Bonometti L."/>
            <person name="Westerberg I."/>
            <person name="Brannstrom I.O."/>
            <person name="Guillou S."/>
            <person name="Cros-Aarteil S."/>
            <person name="Calhoun S."/>
            <person name="Kuo A."/>
            <person name="Mondo S."/>
            <person name="Pangilinan J."/>
            <person name="Riley R."/>
            <person name="LaButti K."/>
            <person name="Andreopoulos B."/>
            <person name="Lipzen A."/>
            <person name="Chen C."/>
            <person name="Yanf M."/>
            <person name="Daum C."/>
            <person name="Ng V."/>
            <person name="Clum A."/>
            <person name="Steindorff A."/>
            <person name="Ohm R."/>
            <person name="Martin F."/>
            <person name="Silar P."/>
            <person name="Natvig D."/>
            <person name="Lalanne C."/>
            <person name="Gautier V."/>
            <person name="Ament-velasquez S.L."/>
            <person name="Kruys A."/>
            <person name="Hutchinson M.I."/>
            <person name="Powell A.J."/>
            <person name="Barry K."/>
            <person name="Miller A.N."/>
            <person name="Grigoriev I.V."/>
            <person name="Debuchy R."/>
            <person name="Gladieux P."/>
            <person name="Thoren M.H."/>
            <person name="Johannesson H."/>
        </authorList>
    </citation>
    <scope>NUCLEOTIDE SEQUENCE</scope>
    <source>
        <strain evidence="2">CBS 232.78</strain>
    </source>
</reference>
<keyword evidence="3" id="KW-1185">Reference proteome</keyword>
<proteinExistence type="predicted"/>
<name>A0AAE0N2S1_9PEZI</name>
<dbReference type="Proteomes" id="UP001285441">
    <property type="component" value="Unassembled WGS sequence"/>
</dbReference>
<feature type="region of interest" description="Disordered" evidence="1">
    <location>
        <begin position="386"/>
        <end position="441"/>
    </location>
</feature>
<gene>
    <name evidence="2" type="ORF">B0H63DRAFT_81505</name>
</gene>
<feature type="compositionally biased region" description="Basic and acidic residues" evidence="1">
    <location>
        <begin position="386"/>
        <end position="397"/>
    </location>
</feature>
<dbReference type="AlphaFoldDB" id="A0AAE0N2S1"/>
<accession>A0AAE0N2S1</accession>
<feature type="compositionally biased region" description="Low complexity" evidence="1">
    <location>
        <begin position="187"/>
        <end position="198"/>
    </location>
</feature>
<protein>
    <submittedName>
        <fullName evidence="2">Uncharacterized protein</fullName>
    </submittedName>
</protein>
<feature type="compositionally biased region" description="Pro residues" evidence="1">
    <location>
        <begin position="410"/>
        <end position="439"/>
    </location>
</feature>
<feature type="compositionally biased region" description="Low complexity" evidence="1">
    <location>
        <begin position="222"/>
        <end position="232"/>
    </location>
</feature>
<dbReference type="EMBL" id="JAULSW010000010">
    <property type="protein sequence ID" value="KAK3368786.1"/>
    <property type="molecule type" value="Genomic_DNA"/>
</dbReference>
<organism evidence="2 3">
    <name type="scientific">Podospora didyma</name>
    <dbReference type="NCBI Taxonomy" id="330526"/>
    <lineage>
        <taxon>Eukaryota</taxon>
        <taxon>Fungi</taxon>
        <taxon>Dikarya</taxon>
        <taxon>Ascomycota</taxon>
        <taxon>Pezizomycotina</taxon>
        <taxon>Sordariomycetes</taxon>
        <taxon>Sordariomycetidae</taxon>
        <taxon>Sordariales</taxon>
        <taxon>Podosporaceae</taxon>
        <taxon>Podospora</taxon>
    </lineage>
</organism>
<comment type="caution">
    <text evidence="2">The sequence shown here is derived from an EMBL/GenBank/DDBJ whole genome shotgun (WGS) entry which is preliminary data.</text>
</comment>
<feature type="region of interest" description="Disordered" evidence="1">
    <location>
        <begin position="172"/>
        <end position="235"/>
    </location>
</feature>
<evidence type="ECO:0000313" key="3">
    <source>
        <dbReference type="Proteomes" id="UP001285441"/>
    </source>
</evidence>
<evidence type="ECO:0000313" key="2">
    <source>
        <dbReference type="EMBL" id="KAK3368786.1"/>
    </source>
</evidence>
<reference evidence="2" key="1">
    <citation type="journal article" date="2023" name="Mol. Phylogenet. Evol.">
        <title>Genome-scale phylogeny and comparative genomics of the fungal order Sordariales.</title>
        <authorList>
            <person name="Hensen N."/>
            <person name="Bonometti L."/>
            <person name="Westerberg I."/>
            <person name="Brannstrom I.O."/>
            <person name="Guillou S."/>
            <person name="Cros-Aarteil S."/>
            <person name="Calhoun S."/>
            <person name="Haridas S."/>
            <person name="Kuo A."/>
            <person name="Mondo S."/>
            <person name="Pangilinan J."/>
            <person name="Riley R."/>
            <person name="LaButti K."/>
            <person name="Andreopoulos B."/>
            <person name="Lipzen A."/>
            <person name="Chen C."/>
            <person name="Yan M."/>
            <person name="Daum C."/>
            <person name="Ng V."/>
            <person name="Clum A."/>
            <person name="Steindorff A."/>
            <person name="Ohm R.A."/>
            <person name="Martin F."/>
            <person name="Silar P."/>
            <person name="Natvig D.O."/>
            <person name="Lalanne C."/>
            <person name="Gautier V."/>
            <person name="Ament-Velasquez S.L."/>
            <person name="Kruys A."/>
            <person name="Hutchinson M.I."/>
            <person name="Powell A.J."/>
            <person name="Barry K."/>
            <person name="Miller A.N."/>
            <person name="Grigoriev I.V."/>
            <person name="Debuchy R."/>
            <person name="Gladieux P."/>
            <person name="Hiltunen Thoren M."/>
            <person name="Johannesson H."/>
        </authorList>
    </citation>
    <scope>NUCLEOTIDE SEQUENCE</scope>
    <source>
        <strain evidence="2">CBS 232.78</strain>
    </source>
</reference>
<evidence type="ECO:0000256" key="1">
    <source>
        <dbReference type="SAM" id="MobiDB-lite"/>
    </source>
</evidence>